<gene>
    <name evidence="6" type="ordered locus">cce_3056</name>
</gene>
<dbReference type="PROSITE" id="PS50893">
    <property type="entry name" value="ABC_TRANSPORTER_2"/>
    <property type="match status" value="1"/>
</dbReference>
<dbReference type="HOGENOM" id="CLU_000604_1_2_3"/>
<accession>B1WWT5</accession>
<reference evidence="6 7" key="1">
    <citation type="journal article" date="2008" name="Proc. Natl. Acad. Sci. U.S.A.">
        <title>The genome of Cyanothece 51142, a unicellular diazotrophic cyanobacterium important in the marine nitrogen cycle.</title>
        <authorList>
            <person name="Welsh E.A."/>
            <person name="Liberton M."/>
            <person name="Stoeckel J."/>
            <person name="Loh T."/>
            <person name="Elvitigala T."/>
            <person name="Wang C."/>
            <person name="Wollam A."/>
            <person name="Fulton R.S."/>
            <person name="Clifton S.W."/>
            <person name="Jacobs J.M."/>
            <person name="Aurora R."/>
            <person name="Ghosh B.K."/>
            <person name="Sherman L.A."/>
            <person name="Smith R.D."/>
            <person name="Wilson R.K."/>
            <person name="Pakrasi H.B."/>
        </authorList>
    </citation>
    <scope>NUCLEOTIDE SEQUENCE [LARGE SCALE GENOMIC DNA]</scope>
    <source>
        <strain evidence="7">ATCC 51142 / BH68</strain>
    </source>
</reference>
<dbReference type="GO" id="GO:0005524">
    <property type="term" value="F:ATP binding"/>
    <property type="evidence" value="ECO:0007669"/>
    <property type="project" value="UniProtKB-KW"/>
</dbReference>
<dbReference type="EMBL" id="CP000806">
    <property type="protein sequence ID" value="ACB52404.1"/>
    <property type="molecule type" value="Genomic_DNA"/>
</dbReference>
<proteinExistence type="inferred from homology"/>
<dbReference type="GO" id="GO:0016887">
    <property type="term" value="F:ATP hydrolysis activity"/>
    <property type="evidence" value="ECO:0007669"/>
    <property type="project" value="InterPro"/>
</dbReference>
<protein>
    <submittedName>
        <fullName evidence="6">ATP-binding protein of ABC transporter</fullName>
    </submittedName>
</protein>
<evidence type="ECO:0000259" key="5">
    <source>
        <dbReference type="PROSITE" id="PS50893"/>
    </source>
</evidence>
<feature type="domain" description="ABC transporter" evidence="5">
    <location>
        <begin position="2"/>
        <end position="232"/>
    </location>
</feature>
<keyword evidence="7" id="KW-1185">Reference proteome</keyword>
<evidence type="ECO:0000256" key="2">
    <source>
        <dbReference type="ARBA" id="ARBA00022448"/>
    </source>
</evidence>
<evidence type="ECO:0000256" key="1">
    <source>
        <dbReference type="ARBA" id="ARBA00005417"/>
    </source>
</evidence>
<dbReference type="PANTHER" id="PTHR43335:SF2">
    <property type="entry name" value="ABC TRANSPORTER, ATP-BINDING PROTEIN"/>
    <property type="match status" value="1"/>
</dbReference>
<dbReference type="InterPro" id="IPR003593">
    <property type="entry name" value="AAA+_ATPase"/>
</dbReference>
<evidence type="ECO:0000313" key="6">
    <source>
        <dbReference type="EMBL" id="ACB52404.1"/>
    </source>
</evidence>
<dbReference type="SMART" id="SM00382">
    <property type="entry name" value="AAA"/>
    <property type="match status" value="1"/>
</dbReference>
<organism evidence="6 7">
    <name type="scientific">Crocosphaera subtropica (strain ATCC 51142 / BH68)</name>
    <name type="common">Cyanothece sp. (strain ATCC 51142)</name>
    <dbReference type="NCBI Taxonomy" id="43989"/>
    <lineage>
        <taxon>Bacteria</taxon>
        <taxon>Bacillati</taxon>
        <taxon>Cyanobacteriota</taxon>
        <taxon>Cyanophyceae</taxon>
        <taxon>Oscillatoriophycideae</taxon>
        <taxon>Chroococcales</taxon>
        <taxon>Aphanothecaceae</taxon>
        <taxon>Crocosphaera</taxon>
        <taxon>Crocosphaera subtropica</taxon>
    </lineage>
</organism>
<dbReference type="InterPro" id="IPR003439">
    <property type="entry name" value="ABC_transporter-like_ATP-bd"/>
</dbReference>
<dbReference type="InterPro" id="IPR027417">
    <property type="entry name" value="P-loop_NTPase"/>
</dbReference>
<sequence length="298" mass="32891">MLTIKELNKTYQNGIQALHEISLTIDCGIFGLLGPNGAGKSTLMRTLATLQDADSGSVELDGVDIFQNPQTARRWLGYLPQDFGVYPNVSAEELLDLLAVFKGFVQSRQRREMVAHQLQLVNLYEQRKQKLGTFSGGMRQRFGIAQALLGKPKLVIVDEPMAGLDPTERIRFQNLLAEISQDRVLILSTHIVEDVAGLCPQMAILNRGKIITQGSPLGLTQQLQGKVWMKVMSQAEAAEADKNWTVITSRMLQGQRYVRMLSDSSPNNGFQGVEPELNDVYFSALASKPTSLETVGAV</sequence>
<dbReference type="CDD" id="cd03264">
    <property type="entry name" value="ABC_drug_resistance_like"/>
    <property type="match status" value="1"/>
</dbReference>
<evidence type="ECO:0000256" key="4">
    <source>
        <dbReference type="ARBA" id="ARBA00022840"/>
    </source>
</evidence>
<dbReference type="PROSITE" id="PS00211">
    <property type="entry name" value="ABC_TRANSPORTER_1"/>
    <property type="match status" value="1"/>
</dbReference>
<dbReference type="eggNOG" id="COG1131">
    <property type="taxonomic scope" value="Bacteria"/>
</dbReference>
<dbReference type="Pfam" id="PF00005">
    <property type="entry name" value="ABC_tran"/>
    <property type="match status" value="1"/>
</dbReference>
<dbReference type="RefSeq" id="WP_009547861.1">
    <property type="nucleotide sequence ID" value="NC_010546.1"/>
</dbReference>
<comment type="similarity">
    <text evidence="1">Belongs to the ABC transporter superfamily.</text>
</comment>
<dbReference type="KEGG" id="cyt:cce_3056"/>
<dbReference type="InterPro" id="IPR017871">
    <property type="entry name" value="ABC_transporter-like_CS"/>
</dbReference>
<keyword evidence="4 6" id="KW-0067">ATP-binding</keyword>
<dbReference type="OrthoDB" id="505485at2"/>
<dbReference type="STRING" id="43989.cce_3056"/>
<keyword evidence="3" id="KW-0547">Nucleotide-binding</keyword>
<dbReference type="PANTHER" id="PTHR43335">
    <property type="entry name" value="ABC TRANSPORTER, ATP-BINDING PROTEIN"/>
    <property type="match status" value="1"/>
</dbReference>
<dbReference type="AlphaFoldDB" id="B1WWT5"/>
<keyword evidence="2" id="KW-0813">Transport</keyword>
<evidence type="ECO:0000256" key="3">
    <source>
        <dbReference type="ARBA" id="ARBA00022741"/>
    </source>
</evidence>
<name>B1WWT5_CROS5</name>
<dbReference type="SUPFAM" id="SSF52540">
    <property type="entry name" value="P-loop containing nucleoside triphosphate hydrolases"/>
    <property type="match status" value="1"/>
</dbReference>
<evidence type="ECO:0000313" key="7">
    <source>
        <dbReference type="Proteomes" id="UP000001203"/>
    </source>
</evidence>
<dbReference type="Gene3D" id="3.40.50.300">
    <property type="entry name" value="P-loop containing nucleotide triphosphate hydrolases"/>
    <property type="match status" value="1"/>
</dbReference>
<dbReference type="Proteomes" id="UP000001203">
    <property type="component" value="Chromosome circular"/>
</dbReference>